<dbReference type="SUPFAM" id="SSF103515">
    <property type="entry name" value="Autotransporter"/>
    <property type="match status" value="1"/>
</dbReference>
<dbReference type="GO" id="GO:0019867">
    <property type="term" value="C:outer membrane"/>
    <property type="evidence" value="ECO:0007669"/>
    <property type="project" value="InterPro"/>
</dbReference>
<dbReference type="AlphaFoldDB" id="A0A3B0S0M3"/>
<dbReference type="InterPro" id="IPR036709">
    <property type="entry name" value="Autotransporte_beta_dom_sf"/>
</dbReference>
<sequence length="300" mass="31953">MKYFTLIILPFLVIGTCVDAQVVNDRQPVESAQSRTTDHSWTIGVSGGTAVIEQFSDQNFVGISVTKDLDESYVSASLSYIDSGNIPGLINNVPASTTEITVAAGTAVGALNFDGYLSFGRRHFDVEPLSRNGRSVNIKSGGDAFGLGLSASYDIILNESSFLTPIIGVDYNELDVGRVVLLPNGSQVALENKENGVTGNLGLAAQQLFGKENDHLLIVVANIVTTSNTTSFNPGNAQYPVLRALALNDTPGQKDSWGEIGGSLSIALNRRLRLDLSVLRTIGFLNSDATSLSTGLRYSF</sequence>
<dbReference type="EMBL" id="UOEF01000254">
    <property type="protein sequence ID" value="VAV97789.1"/>
    <property type="molecule type" value="Genomic_DNA"/>
</dbReference>
<gene>
    <name evidence="2" type="ORF">MNBD_ALPHA04-1777</name>
</gene>
<dbReference type="InterPro" id="IPR006315">
    <property type="entry name" value="OM_autotransptr_brl_dom"/>
</dbReference>
<evidence type="ECO:0000259" key="1">
    <source>
        <dbReference type="Pfam" id="PF03797"/>
    </source>
</evidence>
<organism evidence="2">
    <name type="scientific">hydrothermal vent metagenome</name>
    <dbReference type="NCBI Taxonomy" id="652676"/>
    <lineage>
        <taxon>unclassified sequences</taxon>
        <taxon>metagenomes</taxon>
        <taxon>ecological metagenomes</taxon>
    </lineage>
</organism>
<accession>A0A3B0S0M3</accession>
<dbReference type="NCBIfam" id="TIGR01414">
    <property type="entry name" value="autotrans_barl"/>
    <property type="match status" value="1"/>
</dbReference>
<dbReference type="InterPro" id="IPR005546">
    <property type="entry name" value="Autotransporte_beta"/>
</dbReference>
<dbReference type="Gene3D" id="2.40.128.130">
    <property type="entry name" value="Autotransporter beta-domain"/>
    <property type="match status" value="1"/>
</dbReference>
<name>A0A3B0S0M3_9ZZZZ</name>
<feature type="domain" description="Autotransporter" evidence="1">
    <location>
        <begin position="87"/>
        <end position="277"/>
    </location>
</feature>
<protein>
    <recommendedName>
        <fullName evidence="1">Autotransporter domain-containing protein</fullName>
    </recommendedName>
</protein>
<proteinExistence type="predicted"/>
<reference evidence="2" key="1">
    <citation type="submission" date="2018-06" db="EMBL/GenBank/DDBJ databases">
        <authorList>
            <person name="Zhirakovskaya E."/>
        </authorList>
    </citation>
    <scope>NUCLEOTIDE SEQUENCE</scope>
</reference>
<dbReference type="Pfam" id="PF03797">
    <property type="entry name" value="Autotransporter"/>
    <property type="match status" value="1"/>
</dbReference>
<evidence type="ECO:0000313" key="2">
    <source>
        <dbReference type="EMBL" id="VAV97789.1"/>
    </source>
</evidence>